<dbReference type="EMBL" id="OZ035844">
    <property type="protein sequence ID" value="CAL1598719.1"/>
    <property type="molecule type" value="Genomic_DNA"/>
</dbReference>
<dbReference type="AlphaFoldDB" id="A0AAV2LGN6"/>
<evidence type="ECO:0000313" key="2">
    <source>
        <dbReference type="Proteomes" id="UP001497482"/>
    </source>
</evidence>
<accession>A0AAV2LGN6</accession>
<gene>
    <name evidence="1" type="ORF">KC01_LOCUS27082</name>
</gene>
<keyword evidence="2" id="KW-1185">Reference proteome</keyword>
<organism evidence="1 2">
    <name type="scientific">Knipowitschia caucasica</name>
    <name type="common">Caucasian dwarf goby</name>
    <name type="synonym">Pomatoschistus caucasicus</name>
    <dbReference type="NCBI Taxonomy" id="637954"/>
    <lineage>
        <taxon>Eukaryota</taxon>
        <taxon>Metazoa</taxon>
        <taxon>Chordata</taxon>
        <taxon>Craniata</taxon>
        <taxon>Vertebrata</taxon>
        <taxon>Euteleostomi</taxon>
        <taxon>Actinopterygii</taxon>
        <taxon>Neopterygii</taxon>
        <taxon>Teleostei</taxon>
        <taxon>Neoteleostei</taxon>
        <taxon>Acanthomorphata</taxon>
        <taxon>Gobiaria</taxon>
        <taxon>Gobiiformes</taxon>
        <taxon>Gobioidei</taxon>
        <taxon>Gobiidae</taxon>
        <taxon>Gobiinae</taxon>
        <taxon>Knipowitschia</taxon>
    </lineage>
</organism>
<evidence type="ECO:0000313" key="1">
    <source>
        <dbReference type="EMBL" id="CAL1598719.1"/>
    </source>
</evidence>
<protein>
    <submittedName>
        <fullName evidence="1">Uncharacterized protein</fullName>
    </submittedName>
</protein>
<name>A0AAV2LGN6_KNICA</name>
<reference evidence="1 2" key="1">
    <citation type="submission" date="2024-04" db="EMBL/GenBank/DDBJ databases">
        <authorList>
            <person name="Waldvogel A.-M."/>
            <person name="Schoenle A."/>
        </authorList>
    </citation>
    <scope>NUCLEOTIDE SEQUENCE [LARGE SCALE GENOMIC DNA]</scope>
</reference>
<dbReference type="Proteomes" id="UP001497482">
    <property type="component" value="Chromosome 22"/>
</dbReference>
<sequence>MDVCYVWSDFVCERTQKSGLSEICTRGPSSTAAANTSSLLPKAVDIRLLSCFVRLADEHRSKAAVTHFSIPTSKSSQFWDVSGGEL</sequence>
<proteinExistence type="predicted"/>